<feature type="chain" id="PRO_5044792076" description="3-oxoacyl-[acyl-carrier-protein] reductase" evidence="5">
    <location>
        <begin position="27"/>
        <end position="320"/>
    </location>
</feature>
<evidence type="ECO:0000259" key="6">
    <source>
        <dbReference type="SMART" id="SM00822"/>
    </source>
</evidence>
<dbReference type="EC" id="1.1.1.100" evidence="2"/>
<dbReference type="InterPro" id="IPR057326">
    <property type="entry name" value="KR_dom"/>
</dbReference>
<accession>A0ABD3M6T5</accession>
<reference evidence="7 8" key="1">
    <citation type="submission" date="2024-10" db="EMBL/GenBank/DDBJ databases">
        <title>Updated reference genomes for cyclostephanoid diatoms.</title>
        <authorList>
            <person name="Roberts W.R."/>
            <person name="Alverson A.J."/>
        </authorList>
    </citation>
    <scope>NUCLEOTIDE SEQUENCE [LARGE SCALE GENOMIC DNA]</scope>
    <source>
        <strain evidence="7 8">AJA232-27</strain>
    </source>
</reference>
<feature type="domain" description="Ketoreductase" evidence="6">
    <location>
        <begin position="72"/>
        <end position="255"/>
    </location>
</feature>
<sequence length="320" mass="34413">MKLSLSSYTLLALTLAALLRHRRVESFMVNPITITTIHPVRYSALGTGTALYNRHMVADDDDSGVTTNDDAKVCLITGASRGIGKCIALELFKAGKNVKIIVNDIESMNEEMEKVCQEIRDAGGEATAITADCSKRDEIYTMFQQAIDQYGKIDVLVNNAGIARDGLVVRMRPEQWQQVIDIDLSGVFYASEEFLKHAVQRNSGCIINIASVAGQIGNAGQANYAAAKAGVIGLTKSHAREYASKGIRVNAVCPGFIATSMTSSLGDEYLDDVAKQIPLGRLGKPEEVAGTVRFLALDPAAEYMTGHCYDIDGGIAMIAA</sequence>
<dbReference type="InterPro" id="IPR002347">
    <property type="entry name" value="SDR_fam"/>
</dbReference>
<dbReference type="NCBIfam" id="NF005559">
    <property type="entry name" value="PRK07231.1"/>
    <property type="match status" value="1"/>
</dbReference>
<comment type="similarity">
    <text evidence="1">Belongs to the short-chain dehydrogenases/reductases (SDR) family.</text>
</comment>
<keyword evidence="8" id="KW-1185">Reference proteome</keyword>
<name>A0ABD3M6T5_9STRA</name>
<organism evidence="7 8">
    <name type="scientific">Discostella pseudostelligera</name>
    <dbReference type="NCBI Taxonomy" id="259834"/>
    <lineage>
        <taxon>Eukaryota</taxon>
        <taxon>Sar</taxon>
        <taxon>Stramenopiles</taxon>
        <taxon>Ochrophyta</taxon>
        <taxon>Bacillariophyta</taxon>
        <taxon>Coscinodiscophyceae</taxon>
        <taxon>Thalassiosirophycidae</taxon>
        <taxon>Stephanodiscales</taxon>
        <taxon>Stephanodiscaceae</taxon>
        <taxon>Discostella</taxon>
    </lineage>
</organism>
<dbReference type="SUPFAM" id="SSF51735">
    <property type="entry name" value="NAD(P)-binding Rossmann-fold domains"/>
    <property type="match status" value="1"/>
</dbReference>
<dbReference type="InterPro" id="IPR020904">
    <property type="entry name" value="Sc_DH/Rdtase_CS"/>
</dbReference>
<proteinExistence type="inferred from homology"/>
<dbReference type="Proteomes" id="UP001530293">
    <property type="component" value="Unassembled WGS sequence"/>
</dbReference>
<keyword evidence="3" id="KW-0560">Oxidoreductase</keyword>
<comment type="caution">
    <text evidence="7">The sequence shown here is derived from an EMBL/GenBank/DDBJ whole genome shotgun (WGS) entry which is preliminary data.</text>
</comment>
<dbReference type="EMBL" id="JALLBG020000197">
    <property type="protein sequence ID" value="KAL3759744.1"/>
    <property type="molecule type" value="Genomic_DNA"/>
</dbReference>
<keyword evidence="5" id="KW-0732">Signal</keyword>
<dbReference type="PRINTS" id="PR00081">
    <property type="entry name" value="GDHRDH"/>
</dbReference>
<dbReference type="GO" id="GO:0004316">
    <property type="term" value="F:3-oxoacyl-[acyl-carrier-protein] reductase (NADPH) activity"/>
    <property type="evidence" value="ECO:0007669"/>
    <property type="project" value="UniProtKB-EC"/>
</dbReference>
<evidence type="ECO:0000256" key="2">
    <source>
        <dbReference type="ARBA" id="ARBA00012948"/>
    </source>
</evidence>
<dbReference type="FunFam" id="3.40.50.720:FF:000173">
    <property type="entry name" value="3-oxoacyl-[acyl-carrier protein] reductase"/>
    <property type="match status" value="1"/>
</dbReference>
<dbReference type="Gene3D" id="3.40.50.720">
    <property type="entry name" value="NAD(P)-binding Rossmann-like Domain"/>
    <property type="match status" value="1"/>
</dbReference>
<dbReference type="PANTHER" id="PTHR42879:SF2">
    <property type="entry name" value="3-OXOACYL-[ACYL-CARRIER-PROTEIN] REDUCTASE FABG"/>
    <property type="match status" value="1"/>
</dbReference>
<dbReference type="PROSITE" id="PS00061">
    <property type="entry name" value="ADH_SHORT"/>
    <property type="match status" value="1"/>
</dbReference>
<comment type="catalytic activity">
    <reaction evidence="4">
        <text>a (3R)-hydroxyacyl-[ACP] + NADP(+) = a 3-oxoacyl-[ACP] + NADPH + H(+)</text>
        <dbReference type="Rhea" id="RHEA:17397"/>
        <dbReference type="Rhea" id="RHEA-COMP:9916"/>
        <dbReference type="Rhea" id="RHEA-COMP:9945"/>
        <dbReference type="ChEBI" id="CHEBI:15378"/>
        <dbReference type="ChEBI" id="CHEBI:57783"/>
        <dbReference type="ChEBI" id="CHEBI:58349"/>
        <dbReference type="ChEBI" id="CHEBI:78776"/>
        <dbReference type="ChEBI" id="CHEBI:78827"/>
        <dbReference type="EC" id="1.1.1.100"/>
    </reaction>
</comment>
<dbReference type="AlphaFoldDB" id="A0ABD3M6T5"/>
<dbReference type="PRINTS" id="PR00080">
    <property type="entry name" value="SDRFAMILY"/>
</dbReference>
<evidence type="ECO:0000313" key="7">
    <source>
        <dbReference type="EMBL" id="KAL3759744.1"/>
    </source>
</evidence>
<gene>
    <name evidence="7" type="ORF">ACHAWU_008238</name>
</gene>
<feature type="signal peptide" evidence="5">
    <location>
        <begin position="1"/>
        <end position="26"/>
    </location>
</feature>
<evidence type="ECO:0000256" key="3">
    <source>
        <dbReference type="ARBA" id="ARBA00023002"/>
    </source>
</evidence>
<evidence type="ECO:0000256" key="1">
    <source>
        <dbReference type="ARBA" id="ARBA00006484"/>
    </source>
</evidence>
<dbReference type="PANTHER" id="PTHR42879">
    <property type="entry name" value="3-OXOACYL-(ACYL-CARRIER-PROTEIN) REDUCTASE"/>
    <property type="match status" value="1"/>
</dbReference>
<dbReference type="NCBIfam" id="NF009466">
    <property type="entry name" value="PRK12826.1-2"/>
    <property type="match status" value="1"/>
</dbReference>
<dbReference type="InterPro" id="IPR050259">
    <property type="entry name" value="SDR"/>
</dbReference>
<evidence type="ECO:0000256" key="4">
    <source>
        <dbReference type="ARBA" id="ARBA00048508"/>
    </source>
</evidence>
<evidence type="ECO:0000313" key="8">
    <source>
        <dbReference type="Proteomes" id="UP001530293"/>
    </source>
</evidence>
<dbReference type="SMART" id="SM00822">
    <property type="entry name" value="PKS_KR"/>
    <property type="match status" value="1"/>
</dbReference>
<dbReference type="InterPro" id="IPR036291">
    <property type="entry name" value="NAD(P)-bd_dom_sf"/>
</dbReference>
<dbReference type="GO" id="GO:0032787">
    <property type="term" value="P:monocarboxylic acid metabolic process"/>
    <property type="evidence" value="ECO:0007669"/>
    <property type="project" value="UniProtKB-ARBA"/>
</dbReference>
<evidence type="ECO:0000256" key="5">
    <source>
        <dbReference type="SAM" id="SignalP"/>
    </source>
</evidence>
<protein>
    <recommendedName>
        <fullName evidence="2">3-oxoacyl-[acyl-carrier-protein] reductase</fullName>
        <ecNumber evidence="2">1.1.1.100</ecNumber>
    </recommendedName>
</protein>
<dbReference type="Pfam" id="PF13561">
    <property type="entry name" value="adh_short_C2"/>
    <property type="match status" value="1"/>
</dbReference>